<evidence type="ECO:0000313" key="4">
    <source>
        <dbReference type="Proteomes" id="UP000796880"/>
    </source>
</evidence>
<dbReference type="Proteomes" id="UP000796880">
    <property type="component" value="Unassembled WGS sequence"/>
</dbReference>
<evidence type="ECO:0000256" key="1">
    <source>
        <dbReference type="PROSITE-ProRule" id="PRU00042"/>
    </source>
</evidence>
<protein>
    <recommendedName>
        <fullName evidence="2">C2H2-type domain-containing protein</fullName>
    </recommendedName>
</protein>
<reference evidence="3" key="1">
    <citation type="submission" date="2020-03" db="EMBL/GenBank/DDBJ databases">
        <title>A high-quality chromosome-level genome assembly of a woody plant with both climbing and erect habits, Rhamnella rubrinervis.</title>
        <authorList>
            <person name="Lu Z."/>
            <person name="Yang Y."/>
            <person name="Zhu X."/>
            <person name="Sun Y."/>
        </authorList>
    </citation>
    <scope>NUCLEOTIDE SEQUENCE</scope>
    <source>
        <strain evidence="3">BYM</strain>
        <tissue evidence="3">Leaf</tissue>
    </source>
</reference>
<dbReference type="InterPro" id="IPR013087">
    <property type="entry name" value="Znf_C2H2_type"/>
</dbReference>
<keyword evidence="1" id="KW-0863">Zinc-finger</keyword>
<dbReference type="GO" id="GO:0008270">
    <property type="term" value="F:zinc ion binding"/>
    <property type="evidence" value="ECO:0007669"/>
    <property type="project" value="UniProtKB-KW"/>
</dbReference>
<accession>A0A8K0HQW8</accession>
<keyword evidence="1" id="KW-0862">Zinc</keyword>
<feature type="domain" description="C2H2-type" evidence="2">
    <location>
        <begin position="33"/>
        <end position="60"/>
    </location>
</feature>
<organism evidence="3 4">
    <name type="scientific">Rhamnella rubrinervis</name>
    <dbReference type="NCBI Taxonomy" id="2594499"/>
    <lineage>
        <taxon>Eukaryota</taxon>
        <taxon>Viridiplantae</taxon>
        <taxon>Streptophyta</taxon>
        <taxon>Embryophyta</taxon>
        <taxon>Tracheophyta</taxon>
        <taxon>Spermatophyta</taxon>
        <taxon>Magnoliopsida</taxon>
        <taxon>eudicotyledons</taxon>
        <taxon>Gunneridae</taxon>
        <taxon>Pentapetalae</taxon>
        <taxon>rosids</taxon>
        <taxon>fabids</taxon>
        <taxon>Rosales</taxon>
        <taxon>Rhamnaceae</taxon>
        <taxon>rhamnoid group</taxon>
        <taxon>Rhamneae</taxon>
        <taxon>Rhamnella</taxon>
    </lineage>
</organism>
<evidence type="ECO:0000259" key="2">
    <source>
        <dbReference type="PROSITE" id="PS50157"/>
    </source>
</evidence>
<comment type="caution">
    <text evidence="3">The sequence shown here is derived from an EMBL/GenBank/DDBJ whole genome shotgun (WGS) entry which is preliminary data.</text>
</comment>
<gene>
    <name evidence="3" type="ORF">FNV43_RR01413</name>
</gene>
<dbReference type="AlphaFoldDB" id="A0A8K0HQW8"/>
<dbReference type="PROSITE" id="PS50157">
    <property type="entry name" value="ZINC_FINGER_C2H2_2"/>
    <property type="match status" value="1"/>
</dbReference>
<dbReference type="EMBL" id="VOIH02000001">
    <property type="protein sequence ID" value="KAF3456759.1"/>
    <property type="molecule type" value="Genomic_DNA"/>
</dbReference>
<name>A0A8K0HQW8_9ROSA</name>
<keyword evidence="1" id="KW-0479">Metal-binding</keyword>
<dbReference type="OrthoDB" id="1637570at2759"/>
<evidence type="ECO:0000313" key="3">
    <source>
        <dbReference type="EMBL" id="KAF3456759.1"/>
    </source>
</evidence>
<sequence length="211" mass="23261">MAAGYGWSLRQGNVQGLNPSQQQQLSAHGRMQIACRLCDRVFLSTQSLIDHIETHMVEDEAASKTRQLQQTNFISSQRDMFATNPFRSTAFPSPTPRPPSMSHKTRPFFPVRFPAVPLDQRNLSPAASQMVSQPPPILPPPTPPLVSTSMISNNVALGTPVMTFDQRRVIVEESTSTDYTKPFLSLLEHPIPKVAGVANGNCINLDLALKL</sequence>
<dbReference type="PROSITE" id="PS00028">
    <property type="entry name" value="ZINC_FINGER_C2H2_1"/>
    <property type="match status" value="1"/>
</dbReference>
<keyword evidence="4" id="KW-1185">Reference proteome</keyword>
<proteinExistence type="predicted"/>